<dbReference type="Gene3D" id="3.90.550.10">
    <property type="entry name" value="Spore Coat Polysaccharide Biosynthesis Protein SpsA, Chain A"/>
    <property type="match status" value="1"/>
</dbReference>
<evidence type="ECO:0000259" key="1">
    <source>
        <dbReference type="Pfam" id="PF00535"/>
    </source>
</evidence>
<dbReference type="InterPro" id="IPR050834">
    <property type="entry name" value="Glycosyltransf_2"/>
</dbReference>
<dbReference type="EMBL" id="FTNU01000002">
    <property type="protein sequence ID" value="SIR80306.1"/>
    <property type="molecule type" value="Genomic_DNA"/>
</dbReference>
<dbReference type="PANTHER" id="PTHR43685:SF2">
    <property type="entry name" value="GLYCOSYLTRANSFERASE 2-LIKE DOMAIN-CONTAINING PROTEIN"/>
    <property type="match status" value="1"/>
</dbReference>
<evidence type="ECO:0000313" key="2">
    <source>
        <dbReference type="EMBL" id="SIR80306.1"/>
    </source>
</evidence>
<reference evidence="3" key="1">
    <citation type="submission" date="2017-01" db="EMBL/GenBank/DDBJ databases">
        <authorList>
            <person name="Varghese N."/>
            <person name="Submissions S."/>
        </authorList>
    </citation>
    <scope>NUCLEOTIDE SEQUENCE [LARGE SCALE GENOMIC DNA]</scope>
    <source>
        <strain evidence="3">DSM 21768</strain>
    </source>
</reference>
<protein>
    <submittedName>
        <fullName evidence="2">Glycosyl transferase family 2</fullName>
    </submittedName>
</protein>
<dbReference type="STRING" id="34061.B0189_02795"/>
<keyword evidence="2" id="KW-0808">Transferase</keyword>
<proteinExistence type="predicted"/>
<dbReference type="InterPro" id="IPR029044">
    <property type="entry name" value="Nucleotide-diphossugar_trans"/>
</dbReference>
<organism evidence="2 3">
    <name type="scientific">Moraxella cuniculi DSM 21768</name>
    <dbReference type="NCBI Taxonomy" id="1122245"/>
    <lineage>
        <taxon>Bacteria</taxon>
        <taxon>Pseudomonadati</taxon>
        <taxon>Pseudomonadota</taxon>
        <taxon>Gammaproteobacteria</taxon>
        <taxon>Moraxellales</taxon>
        <taxon>Moraxellaceae</taxon>
        <taxon>Moraxella</taxon>
    </lineage>
</organism>
<dbReference type="PANTHER" id="PTHR43685">
    <property type="entry name" value="GLYCOSYLTRANSFERASE"/>
    <property type="match status" value="1"/>
</dbReference>
<dbReference type="Proteomes" id="UP000187495">
    <property type="component" value="Unassembled WGS sequence"/>
</dbReference>
<dbReference type="GO" id="GO:0016740">
    <property type="term" value="F:transferase activity"/>
    <property type="evidence" value="ECO:0007669"/>
    <property type="project" value="UniProtKB-KW"/>
</dbReference>
<dbReference type="SUPFAM" id="SSF53448">
    <property type="entry name" value="Nucleotide-diphospho-sugar transferases"/>
    <property type="match status" value="1"/>
</dbReference>
<name>A0A1N7DWU8_9GAMM</name>
<accession>A0A1N7DWU8</accession>
<keyword evidence="3" id="KW-1185">Reference proteome</keyword>
<feature type="domain" description="Glycosyltransferase 2-like" evidence="1">
    <location>
        <begin position="20"/>
        <end position="114"/>
    </location>
</feature>
<dbReference type="Pfam" id="PF00535">
    <property type="entry name" value="Glycos_transf_2"/>
    <property type="match status" value="1"/>
</dbReference>
<gene>
    <name evidence="2" type="ORF">SAMN02745664_102189</name>
</gene>
<sequence length="281" mass="30772">MIKTTNKSTMSNTQPLTLDVIIPCYNATATLERAVHSTLGQSACRRLILIDDGSHDNTPALIRKFSQDYPNKISALAFADNQGAAAARNFAAMTSTADLLAFLDADDAYEAHALDIMPSLFNMMPMLSLVRLRLTPVSFPQKYTKHPDFAQSWDNLQMTVGGNTIFRRSLFLACGGFPQDELFCRLGGEDAALGIALAESSMVGTLFDDVHAGVLHYYHKNIHATRLLDAALFGISDPKICDTDMAAAHAISERIKRQLTAIYPIINNESIGRTPLVLTYS</sequence>
<dbReference type="CDD" id="cd00761">
    <property type="entry name" value="Glyco_tranf_GTA_type"/>
    <property type="match status" value="1"/>
</dbReference>
<dbReference type="AlphaFoldDB" id="A0A1N7DWU8"/>
<evidence type="ECO:0000313" key="3">
    <source>
        <dbReference type="Proteomes" id="UP000187495"/>
    </source>
</evidence>
<dbReference type="InterPro" id="IPR001173">
    <property type="entry name" value="Glyco_trans_2-like"/>
</dbReference>